<feature type="compositionally biased region" description="Acidic residues" evidence="1">
    <location>
        <begin position="516"/>
        <end position="533"/>
    </location>
</feature>
<dbReference type="EMBL" id="MU853964">
    <property type="protein sequence ID" value="KAK3934743.1"/>
    <property type="molecule type" value="Genomic_DNA"/>
</dbReference>
<dbReference type="Proteomes" id="UP001303473">
    <property type="component" value="Unassembled WGS sequence"/>
</dbReference>
<feature type="region of interest" description="Disordered" evidence="1">
    <location>
        <begin position="505"/>
        <end position="533"/>
    </location>
</feature>
<reference evidence="3" key="1">
    <citation type="journal article" date="2023" name="Mol. Phylogenet. Evol.">
        <title>Genome-scale phylogeny and comparative genomics of the fungal order Sordariales.</title>
        <authorList>
            <person name="Hensen N."/>
            <person name="Bonometti L."/>
            <person name="Westerberg I."/>
            <person name="Brannstrom I.O."/>
            <person name="Guillou S."/>
            <person name="Cros-Aarteil S."/>
            <person name="Calhoun S."/>
            <person name="Haridas S."/>
            <person name="Kuo A."/>
            <person name="Mondo S."/>
            <person name="Pangilinan J."/>
            <person name="Riley R."/>
            <person name="LaButti K."/>
            <person name="Andreopoulos B."/>
            <person name="Lipzen A."/>
            <person name="Chen C."/>
            <person name="Yan M."/>
            <person name="Daum C."/>
            <person name="Ng V."/>
            <person name="Clum A."/>
            <person name="Steindorff A."/>
            <person name="Ohm R.A."/>
            <person name="Martin F."/>
            <person name="Silar P."/>
            <person name="Natvig D.O."/>
            <person name="Lalanne C."/>
            <person name="Gautier V."/>
            <person name="Ament-Velasquez S.L."/>
            <person name="Kruys A."/>
            <person name="Hutchinson M.I."/>
            <person name="Powell A.J."/>
            <person name="Barry K."/>
            <person name="Miller A.N."/>
            <person name="Grigoriev I.V."/>
            <person name="Debuchy R."/>
            <person name="Gladieux P."/>
            <person name="Hiltunen Thoren M."/>
            <person name="Johannesson H."/>
        </authorList>
    </citation>
    <scope>NUCLEOTIDE SEQUENCE [LARGE SCALE GENOMIC DNA]</scope>
    <source>
        <strain evidence="3">CBS 340.73</strain>
    </source>
</reference>
<accession>A0AAN6RZQ9</accession>
<evidence type="ECO:0000313" key="2">
    <source>
        <dbReference type="EMBL" id="KAK3934743.1"/>
    </source>
</evidence>
<dbReference type="InterPro" id="IPR043129">
    <property type="entry name" value="ATPase_NBD"/>
</dbReference>
<keyword evidence="3" id="KW-1185">Reference proteome</keyword>
<organism evidence="2 3">
    <name type="scientific">Diplogelasinospora grovesii</name>
    <dbReference type="NCBI Taxonomy" id="303347"/>
    <lineage>
        <taxon>Eukaryota</taxon>
        <taxon>Fungi</taxon>
        <taxon>Dikarya</taxon>
        <taxon>Ascomycota</taxon>
        <taxon>Pezizomycotina</taxon>
        <taxon>Sordariomycetes</taxon>
        <taxon>Sordariomycetidae</taxon>
        <taxon>Sordariales</taxon>
        <taxon>Diplogelasinosporaceae</taxon>
        <taxon>Diplogelasinospora</taxon>
    </lineage>
</organism>
<dbReference type="SUPFAM" id="SSF53067">
    <property type="entry name" value="Actin-like ATPase domain"/>
    <property type="match status" value="1"/>
</dbReference>
<comment type="caution">
    <text evidence="2">The sequence shown here is derived from an EMBL/GenBank/DDBJ whole genome shotgun (WGS) entry which is preliminary data.</text>
</comment>
<dbReference type="AlphaFoldDB" id="A0AAN6RZQ9"/>
<proteinExistence type="predicted"/>
<gene>
    <name evidence="2" type="ORF">QBC46DRAFT_273214</name>
</gene>
<sequence length="533" mass="60172">MDFPSLAYPFDENGPVYGGNKHKTARIPIFLKYAFYALANASDHLLEQYPLVTPITERKDDEAFRGRLREGLIALLTQIRVQVDQICTDNLLYIEHLAVTVPAQWTLEFEDVYKGLLDEVFNMPGKYVFVTETEALAHWLFRRYLLEAEREQQHDVMLFLDFGGHNMNGCMFRIVRNVDGEGGVGFYRMGDPFGAGGGSEQWEYNVGEHCIRERGLEPLVAQSVLDDFAIRKGTLFPGNIEEKACFMYRESKGEHEIFKISATALDNCWEEALRGPFRVTADCLRRFVALPDHIKKLVVVSGGTARNEGVRSWLADWCRNAGLPPPFEAARYDHVYIKVAKGAALAVANRMTVQQFWARGAALGLQLRQGTTGAIKNLQNVWDNEAAFAVNAARQAVVTLSLTGRDELRIICDPFFTPANWWAARITDVNKCYNFLYLGTPMRGRYRFQLGLIEAQGGDMMLQIRTWRKGPRQKGFRLQEDHVLPMYFDAGGNVVLPGETGKTLGESGINFPVPPEEPDVGDMMEMSDSDPDR</sequence>
<evidence type="ECO:0000313" key="3">
    <source>
        <dbReference type="Proteomes" id="UP001303473"/>
    </source>
</evidence>
<protein>
    <submittedName>
        <fullName evidence="2">Uncharacterized protein</fullName>
    </submittedName>
</protein>
<name>A0AAN6RZQ9_9PEZI</name>
<evidence type="ECO:0000256" key="1">
    <source>
        <dbReference type="SAM" id="MobiDB-lite"/>
    </source>
</evidence>